<dbReference type="SUPFAM" id="SSF51735">
    <property type="entry name" value="NAD(P)-binding Rossmann-fold domains"/>
    <property type="match status" value="1"/>
</dbReference>
<dbReference type="InterPro" id="IPR052515">
    <property type="entry name" value="Gfo/Idh/MocA_Oxidoreductase"/>
</dbReference>
<evidence type="ECO:0000313" key="4">
    <source>
        <dbReference type="Proteomes" id="UP001385499"/>
    </source>
</evidence>
<protein>
    <submittedName>
        <fullName evidence="3">Gfo/Idh/MocA family oxidoreductase</fullName>
    </submittedName>
</protein>
<dbReference type="InterPro" id="IPR000683">
    <property type="entry name" value="Gfo/Idh/MocA-like_OxRdtase_N"/>
</dbReference>
<evidence type="ECO:0000313" key="3">
    <source>
        <dbReference type="EMBL" id="MEJ8472977.1"/>
    </source>
</evidence>
<sequence>MKDIITVAVIGAGIGQKHLRAYLQLPQRFKVVSLCDIDLERAAKVVSEEGADPDVVKLSNSFDDLIARDDIDVIDICLPPHLHFDMSIKALEAGKQVICEKPLVSSLKEADLLIEAEKKAKGTLTPVFQYRYGSEVAKLKALIEAGLAGKALVASVETHWNRTAAYYDNPWRGTWKGEQGGAVLGHAIHNHDLLCAFMGPIRQLNAFVGTRVNDIEVEDCASISFQMENGALATSSITLGAATDMSRFRFCFEKLTAESDILPYAPAEGTWSFKARGSEADQAKVDACLAKVPDIQSGFCGFLEALADRLQYGGTNSVTLDDGRRSVELVTAIYQSARTGKCIMLPLSNDCNLYESWQP</sequence>
<dbReference type="Gene3D" id="3.30.360.10">
    <property type="entry name" value="Dihydrodipicolinate Reductase, domain 2"/>
    <property type="match status" value="1"/>
</dbReference>
<accession>A0ABU8TGB3</accession>
<dbReference type="PANTHER" id="PTHR43249:SF1">
    <property type="entry name" value="D-GLUCOSIDE 3-DEHYDROGENASE"/>
    <property type="match status" value="1"/>
</dbReference>
<proteinExistence type="predicted"/>
<dbReference type="Pfam" id="PF22725">
    <property type="entry name" value="GFO_IDH_MocA_C3"/>
    <property type="match status" value="1"/>
</dbReference>
<feature type="domain" description="GFO/IDH/MocA-like oxidoreductase" evidence="2">
    <location>
        <begin position="137"/>
        <end position="254"/>
    </location>
</feature>
<reference evidence="3 4" key="1">
    <citation type="submission" date="2024-02" db="EMBL/GenBank/DDBJ databases">
        <title>Roseibium algae sp. nov., isolated from marine alga (Grateloupia sp.), showing potential in myo-inositol conversion.</title>
        <authorList>
            <person name="Wang Y."/>
        </authorList>
    </citation>
    <scope>NUCLEOTIDE SEQUENCE [LARGE SCALE GENOMIC DNA]</scope>
    <source>
        <strain evidence="3 4">H3510</strain>
    </source>
</reference>
<dbReference type="RefSeq" id="WP_340272479.1">
    <property type="nucleotide sequence ID" value="NZ_JBAKIA010000001.1"/>
</dbReference>
<dbReference type="Proteomes" id="UP001385499">
    <property type="component" value="Unassembled WGS sequence"/>
</dbReference>
<feature type="domain" description="Gfo/Idh/MocA-like oxidoreductase N-terminal" evidence="1">
    <location>
        <begin position="5"/>
        <end position="125"/>
    </location>
</feature>
<gene>
    <name evidence="3" type="ORF">V6575_02660</name>
</gene>
<dbReference type="EMBL" id="JBAKIA010000001">
    <property type="protein sequence ID" value="MEJ8472977.1"/>
    <property type="molecule type" value="Genomic_DNA"/>
</dbReference>
<dbReference type="PANTHER" id="PTHR43249">
    <property type="entry name" value="UDP-N-ACETYL-2-AMINO-2-DEOXY-D-GLUCURONATE OXIDASE"/>
    <property type="match status" value="1"/>
</dbReference>
<comment type="caution">
    <text evidence="3">The sequence shown here is derived from an EMBL/GenBank/DDBJ whole genome shotgun (WGS) entry which is preliminary data.</text>
</comment>
<keyword evidence="4" id="KW-1185">Reference proteome</keyword>
<dbReference type="SUPFAM" id="SSF55347">
    <property type="entry name" value="Glyceraldehyde-3-phosphate dehydrogenase-like, C-terminal domain"/>
    <property type="match status" value="1"/>
</dbReference>
<evidence type="ECO:0000259" key="1">
    <source>
        <dbReference type="Pfam" id="PF01408"/>
    </source>
</evidence>
<dbReference type="InterPro" id="IPR036291">
    <property type="entry name" value="NAD(P)-bd_dom_sf"/>
</dbReference>
<evidence type="ECO:0000259" key="2">
    <source>
        <dbReference type="Pfam" id="PF22725"/>
    </source>
</evidence>
<dbReference type="InterPro" id="IPR055170">
    <property type="entry name" value="GFO_IDH_MocA-like_dom"/>
</dbReference>
<dbReference type="Gene3D" id="3.40.50.720">
    <property type="entry name" value="NAD(P)-binding Rossmann-like Domain"/>
    <property type="match status" value="1"/>
</dbReference>
<organism evidence="3 4">
    <name type="scientific">Roseibium algae</name>
    <dbReference type="NCBI Taxonomy" id="3123038"/>
    <lineage>
        <taxon>Bacteria</taxon>
        <taxon>Pseudomonadati</taxon>
        <taxon>Pseudomonadota</taxon>
        <taxon>Alphaproteobacteria</taxon>
        <taxon>Hyphomicrobiales</taxon>
        <taxon>Stappiaceae</taxon>
        <taxon>Roseibium</taxon>
    </lineage>
</organism>
<name>A0ABU8TGB3_9HYPH</name>
<dbReference type="Pfam" id="PF01408">
    <property type="entry name" value="GFO_IDH_MocA"/>
    <property type="match status" value="1"/>
</dbReference>